<evidence type="ECO:0000259" key="2">
    <source>
        <dbReference type="SMART" id="SM00298"/>
    </source>
</evidence>
<organism evidence="3 4">
    <name type="scientific">Gracilariopsis chorda</name>
    <dbReference type="NCBI Taxonomy" id="448386"/>
    <lineage>
        <taxon>Eukaryota</taxon>
        <taxon>Rhodophyta</taxon>
        <taxon>Florideophyceae</taxon>
        <taxon>Rhodymeniophycidae</taxon>
        <taxon>Gracilariales</taxon>
        <taxon>Gracilariaceae</taxon>
        <taxon>Gracilariopsis</taxon>
    </lineage>
</organism>
<dbReference type="OrthoDB" id="433924at2759"/>
<feature type="compositionally biased region" description="Low complexity" evidence="1">
    <location>
        <begin position="63"/>
        <end position="75"/>
    </location>
</feature>
<dbReference type="InterPro" id="IPR023780">
    <property type="entry name" value="Chromo_domain"/>
</dbReference>
<reference evidence="3 4" key="1">
    <citation type="journal article" date="2018" name="Mol. Biol. Evol.">
        <title>Analysis of the draft genome of the red seaweed Gracilariopsis chorda provides insights into genome size evolution in Rhodophyta.</title>
        <authorList>
            <person name="Lee J."/>
            <person name="Yang E.C."/>
            <person name="Graf L."/>
            <person name="Yang J.H."/>
            <person name="Qiu H."/>
            <person name="Zel Zion U."/>
            <person name="Chan C.X."/>
            <person name="Stephens T.G."/>
            <person name="Weber A.P.M."/>
            <person name="Boo G.H."/>
            <person name="Boo S.M."/>
            <person name="Kim K.M."/>
            <person name="Shin Y."/>
            <person name="Jung M."/>
            <person name="Lee S.J."/>
            <person name="Yim H.S."/>
            <person name="Lee J.H."/>
            <person name="Bhattacharya D."/>
            <person name="Yoon H.S."/>
        </authorList>
    </citation>
    <scope>NUCLEOTIDE SEQUENCE [LARGE SCALE GENOMIC DNA]</scope>
    <source>
        <strain evidence="3 4">SKKU-2015</strain>
        <tissue evidence="3">Whole body</tissue>
    </source>
</reference>
<feature type="region of interest" description="Disordered" evidence="1">
    <location>
        <begin position="55"/>
        <end position="96"/>
    </location>
</feature>
<evidence type="ECO:0000313" key="4">
    <source>
        <dbReference type="Proteomes" id="UP000247409"/>
    </source>
</evidence>
<dbReference type="Proteomes" id="UP000247409">
    <property type="component" value="Unassembled WGS sequence"/>
</dbReference>
<dbReference type="Pfam" id="PF00385">
    <property type="entry name" value="Chromo"/>
    <property type="match status" value="1"/>
</dbReference>
<sequence>MVEMELAFRKLLPKSMGPFRVLRTSSHTVTIERDGLEDTVVIASVSRAPSISTLIMNTGNGGMPTTRTPTMPTSNGASHPCATSPPKEAPTSATKKVPTDGARLMEVTVVLTVGRPSLGSFSRAGFADFNSGLFTERFGPLDTMDLPEDAFLPLDWKIGAGLRPSVPTTNVATTETFDIACPQRRDLFIGSKRQAHGSGCPVPNLGSPTATVTPRWDGSSDEAVHSAHGPGPPLPTLGYPMASVVPPRDGSSKGTVRPVHGSDTTLSGLAPLDTMDLSEALLPKDYVVDHIILAGFVDDQNVIYKVRWYGYPPEYDRWESQHHISKNCIRRFWQKQGGTERAFKEGAYDADGACTRAPRLHVSTGKVS</sequence>
<dbReference type="SMART" id="SM00298">
    <property type="entry name" value="CHROMO"/>
    <property type="match status" value="1"/>
</dbReference>
<dbReference type="EMBL" id="NBIV01000058">
    <property type="protein sequence ID" value="PXF45539.1"/>
    <property type="molecule type" value="Genomic_DNA"/>
</dbReference>
<dbReference type="Gene3D" id="2.40.50.40">
    <property type="match status" value="1"/>
</dbReference>
<gene>
    <name evidence="3" type="ORF">BWQ96_04677</name>
</gene>
<keyword evidence="4" id="KW-1185">Reference proteome</keyword>
<name>A0A2V3ITW7_9FLOR</name>
<dbReference type="InterPro" id="IPR000953">
    <property type="entry name" value="Chromo/chromo_shadow_dom"/>
</dbReference>
<comment type="caution">
    <text evidence="3">The sequence shown here is derived from an EMBL/GenBank/DDBJ whole genome shotgun (WGS) entry which is preliminary data.</text>
</comment>
<dbReference type="InterPro" id="IPR016197">
    <property type="entry name" value="Chromo-like_dom_sf"/>
</dbReference>
<dbReference type="SUPFAM" id="SSF54160">
    <property type="entry name" value="Chromo domain-like"/>
    <property type="match status" value="1"/>
</dbReference>
<feature type="region of interest" description="Disordered" evidence="1">
    <location>
        <begin position="198"/>
        <end position="235"/>
    </location>
</feature>
<dbReference type="AlphaFoldDB" id="A0A2V3ITW7"/>
<dbReference type="CDD" id="cd00024">
    <property type="entry name" value="CD_CSD"/>
    <property type="match status" value="1"/>
</dbReference>
<evidence type="ECO:0000256" key="1">
    <source>
        <dbReference type="SAM" id="MobiDB-lite"/>
    </source>
</evidence>
<evidence type="ECO:0000313" key="3">
    <source>
        <dbReference type="EMBL" id="PXF45539.1"/>
    </source>
</evidence>
<accession>A0A2V3ITW7</accession>
<protein>
    <recommendedName>
        <fullName evidence="2">Chromo domain-containing protein</fullName>
    </recommendedName>
</protein>
<feature type="domain" description="Chromo" evidence="2">
    <location>
        <begin position="285"/>
        <end position="337"/>
    </location>
</feature>
<proteinExistence type="predicted"/>